<dbReference type="Pfam" id="PF00437">
    <property type="entry name" value="T2SSE"/>
    <property type="match status" value="1"/>
</dbReference>
<dbReference type="Gene3D" id="3.30.450.90">
    <property type="match status" value="1"/>
</dbReference>
<evidence type="ECO:0000256" key="3">
    <source>
        <dbReference type="ARBA" id="ARBA00022840"/>
    </source>
</evidence>
<reference evidence="5 6" key="1">
    <citation type="submission" date="2019-02" db="EMBL/GenBank/DDBJ databases">
        <title>Deep-cultivation of Planctomycetes and their phenomic and genomic characterization uncovers novel biology.</title>
        <authorList>
            <person name="Wiegand S."/>
            <person name="Jogler M."/>
            <person name="Boedeker C."/>
            <person name="Pinto D."/>
            <person name="Vollmers J."/>
            <person name="Rivas-Marin E."/>
            <person name="Kohn T."/>
            <person name="Peeters S.H."/>
            <person name="Heuer A."/>
            <person name="Rast P."/>
            <person name="Oberbeckmann S."/>
            <person name="Bunk B."/>
            <person name="Jeske O."/>
            <person name="Meyerdierks A."/>
            <person name="Storesund J.E."/>
            <person name="Kallscheuer N."/>
            <person name="Luecker S."/>
            <person name="Lage O.M."/>
            <person name="Pohl T."/>
            <person name="Merkel B.J."/>
            <person name="Hornburger P."/>
            <person name="Mueller R.-W."/>
            <person name="Bruemmer F."/>
            <person name="Labrenz M."/>
            <person name="Spormann A.M."/>
            <person name="Op Den Camp H."/>
            <person name="Overmann J."/>
            <person name="Amann R."/>
            <person name="Jetten M.S.M."/>
            <person name="Mascher T."/>
            <person name="Medema M.H."/>
            <person name="Devos D.P."/>
            <person name="Kaster A.-K."/>
            <person name="Ovreas L."/>
            <person name="Rohde M."/>
            <person name="Galperin M.Y."/>
            <person name="Jogler C."/>
        </authorList>
    </citation>
    <scope>NUCLEOTIDE SEQUENCE [LARGE SCALE GENOMIC DNA]</scope>
    <source>
        <strain evidence="5 6">KOR42</strain>
    </source>
</reference>
<evidence type="ECO:0000256" key="1">
    <source>
        <dbReference type="ARBA" id="ARBA00006611"/>
    </source>
</evidence>
<comment type="similarity">
    <text evidence="1">Belongs to the GSP E family.</text>
</comment>
<dbReference type="EMBL" id="SIHI01000016">
    <property type="protein sequence ID" value="TWT49942.1"/>
    <property type="molecule type" value="Genomic_DNA"/>
</dbReference>
<dbReference type="GO" id="GO:0005524">
    <property type="term" value="F:ATP binding"/>
    <property type="evidence" value="ECO:0007669"/>
    <property type="project" value="UniProtKB-KW"/>
</dbReference>
<sequence length="509" mass="56403">MLNKDFEHQLREWQFIRSERLEADGPNRSSRIFGDCLRVPLDCNSFPACHNALTICPPASEKLILRKVLESDKVIFGFGKGGRDKDDDEDDDDDDNLDFILFRGALNGVTPDLSANARLVQAGLIPAKKMISEALARRAEMIRIDPKPKFAGVTFFVDGIPYPAAKMPPKAANAIVQMVKLLAGLDINERSAPQSGGINAEFEEVPHEVRIDITPSASGEIMTLRAENLKNRLETPKELGFSEQLQSTIRELGKKKTGLMLSVGPPMSGVTTTTIATLRGNDAYLLSIGSIADHQGRDIPHVQIFESNEEEDLETAIRRTQRADIDILYVDPIRSKEAARTILEMSENQAIITEMPAKDAADGIARLNTLVEQPKLLAQNLKLVVSPRLVRLLCPKCRQAYRPNPKLLERVKLPADTKVLYRAPRPDAEDDDEETCENCGGIGFRGRIGLIEAIAITDEFKKLILKGASTAELRELARKQAVQSFQSDGLRLVSEGKTSLEELQRAFRS</sequence>
<dbReference type="InterPro" id="IPR027417">
    <property type="entry name" value="P-loop_NTPase"/>
</dbReference>
<evidence type="ECO:0000256" key="2">
    <source>
        <dbReference type="ARBA" id="ARBA00022741"/>
    </source>
</evidence>
<dbReference type="PANTHER" id="PTHR30258:SF2">
    <property type="entry name" value="COMG OPERON PROTEIN 1"/>
    <property type="match status" value="1"/>
</dbReference>
<accession>A0A5C5WJC0</accession>
<feature type="domain" description="Bacterial type II secretion system protein E" evidence="4">
    <location>
        <begin position="128"/>
        <end position="505"/>
    </location>
</feature>
<proteinExistence type="inferred from homology"/>
<comment type="caution">
    <text evidence="5">The sequence shown here is derived from an EMBL/GenBank/DDBJ whole genome shotgun (WGS) entry which is preliminary data.</text>
</comment>
<dbReference type="GO" id="GO:0005886">
    <property type="term" value="C:plasma membrane"/>
    <property type="evidence" value="ECO:0007669"/>
    <property type="project" value="TreeGrafter"/>
</dbReference>
<dbReference type="SUPFAM" id="SSF52540">
    <property type="entry name" value="P-loop containing nucleoside triphosphate hydrolases"/>
    <property type="match status" value="1"/>
</dbReference>
<gene>
    <name evidence="5" type="primary">xpsE_2</name>
    <name evidence="5" type="ORF">KOR42_37600</name>
</gene>
<dbReference type="Gene3D" id="3.40.50.300">
    <property type="entry name" value="P-loop containing nucleotide triphosphate hydrolases"/>
    <property type="match status" value="1"/>
</dbReference>
<keyword evidence="2" id="KW-0547">Nucleotide-binding</keyword>
<evidence type="ECO:0000313" key="5">
    <source>
        <dbReference type="EMBL" id="TWT49942.1"/>
    </source>
</evidence>
<keyword evidence="3" id="KW-0067">ATP-binding</keyword>
<evidence type="ECO:0000259" key="4">
    <source>
        <dbReference type="Pfam" id="PF00437"/>
    </source>
</evidence>
<dbReference type="Proteomes" id="UP000317243">
    <property type="component" value="Unassembled WGS sequence"/>
</dbReference>
<dbReference type="OrthoDB" id="244550at2"/>
<organism evidence="5 6">
    <name type="scientific">Thalassoglobus neptunius</name>
    <dbReference type="NCBI Taxonomy" id="1938619"/>
    <lineage>
        <taxon>Bacteria</taxon>
        <taxon>Pseudomonadati</taxon>
        <taxon>Planctomycetota</taxon>
        <taxon>Planctomycetia</taxon>
        <taxon>Planctomycetales</taxon>
        <taxon>Planctomycetaceae</taxon>
        <taxon>Thalassoglobus</taxon>
    </lineage>
</organism>
<keyword evidence="6" id="KW-1185">Reference proteome</keyword>
<evidence type="ECO:0000313" key="6">
    <source>
        <dbReference type="Proteomes" id="UP000317243"/>
    </source>
</evidence>
<dbReference type="GO" id="GO:0016887">
    <property type="term" value="F:ATP hydrolysis activity"/>
    <property type="evidence" value="ECO:0007669"/>
    <property type="project" value="TreeGrafter"/>
</dbReference>
<dbReference type="PANTHER" id="PTHR30258">
    <property type="entry name" value="TYPE II SECRETION SYSTEM PROTEIN GSPE-RELATED"/>
    <property type="match status" value="1"/>
</dbReference>
<protein>
    <submittedName>
        <fullName evidence="5">Type II secretion system protein E</fullName>
    </submittedName>
</protein>
<dbReference type="InterPro" id="IPR001482">
    <property type="entry name" value="T2SS/T4SS_dom"/>
</dbReference>
<name>A0A5C5WJC0_9PLAN</name>
<dbReference type="AlphaFoldDB" id="A0A5C5WJC0"/>